<dbReference type="InterPro" id="IPR000014">
    <property type="entry name" value="PAS"/>
</dbReference>
<keyword evidence="1" id="KW-0808">Transferase</keyword>
<dbReference type="Pfam" id="PF02518">
    <property type="entry name" value="HATPase_c"/>
    <property type="match status" value="1"/>
</dbReference>
<dbReference type="InterPro" id="IPR013767">
    <property type="entry name" value="PAS_fold"/>
</dbReference>
<dbReference type="SUPFAM" id="SSF55781">
    <property type="entry name" value="GAF domain-like"/>
    <property type="match status" value="1"/>
</dbReference>
<dbReference type="SUPFAM" id="SSF55785">
    <property type="entry name" value="PYP-like sensor domain (PAS domain)"/>
    <property type="match status" value="1"/>
</dbReference>
<dbReference type="SMART" id="SM00387">
    <property type="entry name" value="HATPase_c"/>
    <property type="match status" value="1"/>
</dbReference>
<gene>
    <name evidence="6" type="ORF">JFN93_04280</name>
</gene>
<dbReference type="GO" id="GO:0006355">
    <property type="term" value="P:regulation of DNA-templated transcription"/>
    <property type="evidence" value="ECO:0007669"/>
    <property type="project" value="InterPro"/>
</dbReference>
<evidence type="ECO:0000313" key="7">
    <source>
        <dbReference type="Proteomes" id="UP000636888"/>
    </source>
</evidence>
<dbReference type="PROSITE" id="PS50109">
    <property type="entry name" value="HIS_KIN"/>
    <property type="match status" value="1"/>
</dbReference>
<evidence type="ECO:0000256" key="3">
    <source>
        <dbReference type="ARBA" id="ARBA00023012"/>
    </source>
</evidence>
<dbReference type="Gene3D" id="3.30.565.10">
    <property type="entry name" value="Histidine kinase-like ATPase, C-terminal domain"/>
    <property type="match status" value="1"/>
</dbReference>
<dbReference type="Proteomes" id="UP000636888">
    <property type="component" value="Unassembled WGS sequence"/>
</dbReference>
<dbReference type="EMBL" id="JAEMHM010000003">
    <property type="protein sequence ID" value="MBJ6723919.1"/>
    <property type="molecule type" value="Genomic_DNA"/>
</dbReference>
<dbReference type="Gene3D" id="1.20.5.1930">
    <property type="match status" value="1"/>
</dbReference>
<dbReference type="InterPro" id="IPR035965">
    <property type="entry name" value="PAS-like_dom_sf"/>
</dbReference>
<dbReference type="InterPro" id="IPR005467">
    <property type="entry name" value="His_kinase_dom"/>
</dbReference>
<protein>
    <submittedName>
        <fullName evidence="6">PAS domain S-box protein</fullName>
    </submittedName>
</protein>
<dbReference type="InterPro" id="IPR003594">
    <property type="entry name" value="HATPase_dom"/>
</dbReference>
<dbReference type="Pfam" id="PF00989">
    <property type="entry name" value="PAS"/>
    <property type="match status" value="1"/>
</dbReference>
<evidence type="ECO:0000256" key="1">
    <source>
        <dbReference type="ARBA" id="ARBA00022679"/>
    </source>
</evidence>
<dbReference type="Gene3D" id="3.30.450.40">
    <property type="match status" value="1"/>
</dbReference>
<dbReference type="GO" id="GO:0016020">
    <property type="term" value="C:membrane"/>
    <property type="evidence" value="ECO:0007669"/>
    <property type="project" value="InterPro"/>
</dbReference>
<reference evidence="6" key="1">
    <citation type="submission" date="2020-12" db="EMBL/GenBank/DDBJ databases">
        <title>Geomonas sp. Red875, isolated from river sediment.</title>
        <authorList>
            <person name="Xu Z."/>
            <person name="Zhang Z."/>
            <person name="Masuda Y."/>
            <person name="Itoh H."/>
            <person name="Senoo K."/>
        </authorList>
    </citation>
    <scope>NUCLEOTIDE SEQUENCE</scope>
    <source>
        <strain evidence="6">Red875</strain>
    </source>
</reference>
<dbReference type="Gene3D" id="3.30.450.20">
    <property type="entry name" value="PAS domain"/>
    <property type="match status" value="1"/>
</dbReference>
<sequence length="670" mass="74731">MDSNCPIVENANDCIISLNSQGCVVGWNRKAATLFGYRFTELQDRPVTLILPQFPTLGPGISQAAAPVQMTGVKKGDVQFPVEVSVGSYSYEKELFHTLVARDVSERLERDEFISEALRMAKSPTRKDYLDSVVRLLQIWSGCSCVGIRILDADDKMPFESYVGFDREFWEWENWLSTKEDCCICTRIITGTTEEQDAAITTAEGSFRTDNMERFLSALPDPEKDRFRGNCPRFGYLSIAFTPIQYRGTVYGGLHITDEREAMLPPSKVRFVESIATHIGETIYRIGVEEALQKSELRYRNLFEESPIAVLEADVSDAMQSLERLRDAGVTDYSSYFVAHPEAAKTCGAGISVIELNHSMLELYQAETAEQLIEFLRVDGNYDTFLRLIAGSDREPADVVTSVTTMKGNLKFATPKLSRLGAATGCCGRVIISLHDVTERKRSETALQESHGRLRQLAAHLESVREEERVKMSREVHDELGQMVAALKFDVSFLKETAPLSGPQAHKIDDMDANVTEMIRTVQRISAELRPKLLDDLGLVPAMEWQIKDFAQRTGIACSHKMSPSLPPLVPECSTAIFRIFKEALTNIQRHANASKVMVKLHQLKQEIVLVVTDNGKGVAVEDIFAEGSFGLMGMRERAFLCSGKVVIDSPPGQGTTVRLHIPLVKGNVR</sequence>
<dbReference type="PANTHER" id="PTHR24421:SF59">
    <property type="entry name" value="OXYGEN SENSOR HISTIDINE KINASE NREB"/>
    <property type="match status" value="1"/>
</dbReference>
<comment type="caution">
    <text evidence="6">The sequence shown here is derived from an EMBL/GenBank/DDBJ whole genome shotgun (WGS) entry which is preliminary data.</text>
</comment>
<dbReference type="NCBIfam" id="TIGR00229">
    <property type="entry name" value="sensory_box"/>
    <property type="match status" value="1"/>
</dbReference>
<proteinExistence type="predicted"/>
<dbReference type="InterPro" id="IPR011712">
    <property type="entry name" value="Sig_transdc_His_kin_sub3_dim/P"/>
</dbReference>
<dbReference type="InterPro" id="IPR029016">
    <property type="entry name" value="GAF-like_dom_sf"/>
</dbReference>
<dbReference type="PANTHER" id="PTHR24421">
    <property type="entry name" value="NITRATE/NITRITE SENSOR PROTEIN NARX-RELATED"/>
    <property type="match status" value="1"/>
</dbReference>
<evidence type="ECO:0000259" key="4">
    <source>
        <dbReference type="PROSITE" id="PS50109"/>
    </source>
</evidence>
<feature type="domain" description="Histidine kinase" evidence="4">
    <location>
        <begin position="475"/>
        <end position="666"/>
    </location>
</feature>
<dbReference type="SUPFAM" id="SSF55874">
    <property type="entry name" value="ATPase domain of HSP90 chaperone/DNA topoisomerase II/histidine kinase"/>
    <property type="match status" value="1"/>
</dbReference>
<keyword evidence="2" id="KW-0418">Kinase</keyword>
<dbReference type="CDD" id="cd16917">
    <property type="entry name" value="HATPase_UhpB-NarQ-NarX-like"/>
    <property type="match status" value="1"/>
</dbReference>
<accession>A0A8J7INZ5</accession>
<keyword evidence="7" id="KW-1185">Reference proteome</keyword>
<dbReference type="InterPro" id="IPR036890">
    <property type="entry name" value="HATPase_C_sf"/>
</dbReference>
<dbReference type="GO" id="GO:0046983">
    <property type="term" value="F:protein dimerization activity"/>
    <property type="evidence" value="ECO:0007669"/>
    <property type="project" value="InterPro"/>
</dbReference>
<name>A0A8J7INZ5_9BACT</name>
<dbReference type="AlphaFoldDB" id="A0A8J7INZ5"/>
<evidence type="ECO:0000313" key="6">
    <source>
        <dbReference type="EMBL" id="MBJ6723919.1"/>
    </source>
</evidence>
<evidence type="ECO:0000259" key="5">
    <source>
        <dbReference type="PROSITE" id="PS50112"/>
    </source>
</evidence>
<dbReference type="PROSITE" id="PS50112">
    <property type="entry name" value="PAS"/>
    <property type="match status" value="1"/>
</dbReference>
<dbReference type="CDD" id="cd00130">
    <property type="entry name" value="PAS"/>
    <property type="match status" value="1"/>
</dbReference>
<feature type="domain" description="PAS" evidence="5">
    <location>
        <begin position="7"/>
        <end position="53"/>
    </location>
</feature>
<keyword evidence="3" id="KW-0902">Two-component regulatory system</keyword>
<dbReference type="RefSeq" id="WP_199382759.1">
    <property type="nucleotide sequence ID" value="NZ_JAEMHM010000003.1"/>
</dbReference>
<dbReference type="InterPro" id="IPR050482">
    <property type="entry name" value="Sensor_HK_TwoCompSys"/>
</dbReference>
<dbReference type="Pfam" id="PF07730">
    <property type="entry name" value="HisKA_3"/>
    <property type="match status" value="1"/>
</dbReference>
<organism evidence="6 7">
    <name type="scientific">Geomesophilobacter sediminis</name>
    <dbReference type="NCBI Taxonomy" id="2798584"/>
    <lineage>
        <taxon>Bacteria</taxon>
        <taxon>Pseudomonadati</taxon>
        <taxon>Thermodesulfobacteriota</taxon>
        <taxon>Desulfuromonadia</taxon>
        <taxon>Geobacterales</taxon>
        <taxon>Geobacteraceae</taxon>
        <taxon>Geomesophilobacter</taxon>
    </lineage>
</organism>
<evidence type="ECO:0000256" key="2">
    <source>
        <dbReference type="ARBA" id="ARBA00022777"/>
    </source>
</evidence>
<dbReference type="GO" id="GO:0000155">
    <property type="term" value="F:phosphorelay sensor kinase activity"/>
    <property type="evidence" value="ECO:0007669"/>
    <property type="project" value="InterPro"/>
</dbReference>